<protein>
    <submittedName>
        <fullName evidence="2">Arsenate reductase family protein</fullName>
    </submittedName>
</protein>
<dbReference type="InterPro" id="IPR036249">
    <property type="entry name" value="Thioredoxin-like_sf"/>
</dbReference>
<name>A0A414PZ69_FUSMR</name>
<dbReference type="AlphaFoldDB" id="A0A414PZ69"/>
<dbReference type="PANTHER" id="PTHR30041:SF8">
    <property type="entry name" value="PROTEIN YFFB"/>
    <property type="match status" value="1"/>
</dbReference>
<dbReference type="Gene3D" id="3.40.30.10">
    <property type="entry name" value="Glutaredoxin"/>
    <property type="match status" value="1"/>
</dbReference>
<sequence length="118" mass="13705">MSVLFINYPKCSTCVNARKWLEENKIEFESRHIVENNPTKEELKKFIALSGLPAKKFFNTSGILYREMNLKEKLATATEEKMVEILSSNGMLVKRPLVVTDKGVLIGFKKDKWEEFFK</sequence>
<evidence type="ECO:0000313" key="3">
    <source>
        <dbReference type="Proteomes" id="UP000284676"/>
    </source>
</evidence>
<organism evidence="2 3">
    <name type="scientific">Fusobacterium mortiferum</name>
    <dbReference type="NCBI Taxonomy" id="850"/>
    <lineage>
        <taxon>Bacteria</taxon>
        <taxon>Fusobacteriati</taxon>
        <taxon>Fusobacteriota</taxon>
        <taxon>Fusobacteriia</taxon>
        <taxon>Fusobacteriales</taxon>
        <taxon>Fusobacteriaceae</taxon>
        <taxon>Fusobacterium</taxon>
    </lineage>
</organism>
<reference evidence="2 3" key="1">
    <citation type="submission" date="2018-08" db="EMBL/GenBank/DDBJ databases">
        <title>A genome reference for cultivated species of the human gut microbiota.</title>
        <authorList>
            <person name="Zou Y."/>
            <person name="Xue W."/>
            <person name="Luo G."/>
        </authorList>
    </citation>
    <scope>NUCLEOTIDE SEQUENCE [LARGE SCALE GENOMIC DNA]</scope>
    <source>
        <strain evidence="2 3">AM25-1</strain>
    </source>
</reference>
<comment type="caution">
    <text evidence="2">The sequence shown here is derived from an EMBL/GenBank/DDBJ whole genome shotgun (WGS) entry which is preliminary data.</text>
</comment>
<dbReference type="Pfam" id="PF03960">
    <property type="entry name" value="ArsC"/>
    <property type="match status" value="1"/>
</dbReference>
<gene>
    <name evidence="2" type="ORF">DW663_03470</name>
</gene>
<comment type="similarity">
    <text evidence="1">Belongs to the ArsC family.</text>
</comment>
<dbReference type="InterPro" id="IPR006660">
    <property type="entry name" value="Arsenate_reductase-like"/>
</dbReference>
<dbReference type="EMBL" id="QRHL01000003">
    <property type="protein sequence ID" value="RHF73859.1"/>
    <property type="molecule type" value="Genomic_DNA"/>
</dbReference>
<dbReference type="Proteomes" id="UP000284676">
    <property type="component" value="Unassembled WGS sequence"/>
</dbReference>
<dbReference type="InterPro" id="IPR006504">
    <property type="entry name" value="Tscrpt_reg_Spx/MgsR"/>
</dbReference>
<dbReference type="RefSeq" id="WP_118234095.1">
    <property type="nucleotide sequence ID" value="NZ_QRHL01000003.1"/>
</dbReference>
<evidence type="ECO:0000313" key="2">
    <source>
        <dbReference type="EMBL" id="RHF73859.1"/>
    </source>
</evidence>
<dbReference type="NCBIfam" id="TIGR01617">
    <property type="entry name" value="arsC_related"/>
    <property type="match status" value="1"/>
</dbReference>
<dbReference type="CDD" id="cd03036">
    <property type="entry name" value="ArsC_like"/>
    <property type="match status" value="1"/>
</dbReference>
<dbReference type="PROSITE" id="PS51353">
    <property type="entry name" value="ARSC"/>
    <property type="match status" value="1"/>
</dbReference>
<proteinExistence type="inferred from homology"/>
<accession>A0A414PZ69</accession>
<dbReference type="SUPFAM" id="SSF52833">
    <property type="entry name" value="Thioredoxin-like"/>
    <property type="match status" value="1"/>
</dbReference>
<evidence type="ECO:0000256" key="1">
    <source>
        <dbReference type="PROSITE-ProRule" id="PRU01282"/>
    </source>
</evidence>
<dbReference type="PANTHER" id="PTHR30041">
    <property type="entry name" value="ARSENATE REDUCTASE"/>
    <property type="match status" value="1"/>
</dbReference>